<proteinExistence type="inferred from homology"/>
<gene>
    <name evidence="4" type="ORF">BN869_000006405_1</name>
</gene>
<dbReference type="InterPro" id="IPR036291">
    <property type="entry name" value="NAD(P)-bd_dom_sf"/>
</dbReference>
<dbReference type="CDD" id="cd08249">
    <property type="entry name" value="enoyl_reductase_like"/>
    <property type="match status" value="1"/>
</dbReference>
<dbReference type="SUPFAM" id="SSF51735">
    <property type="entry name" value="NAD(P)-binding Rossmann-fold domains"/>
    <property type="match status" value="1"/>
</dbReference>
<evidence type="ECO:0000256" key="2">
    <source>
        <dbReference type="ARBA" id="ARBA00023002"/>
    </source>
</evidence>
<dbReference type="EMBL" id="CDPU01000018">
    <property type="protein sequence ID" value="CEO50347.1"/>
    <property type="molecule type" value="Genomic_DNA"/>
</dbReference>
<keyword evidence="2" id="KW-0560">Oxidoreductase</keyword>
<feature type="domain" description="Enoyl reductase (ER)" evidence="3">
    <location>
        <begin position="8"/>
        <end position="318"/>
    </location>
</feature>
<evidence type="ECO:0000259" key="3">
    <source>
        <dbReference type="SMART" id="SM00829"/>
    </source>
</evidence>
<dbReference type="SMART" id="SM00829">
    <property type="entry name" value="PKS_ER"/>
    <property type="match status" value="1"/>
</dbReference>
<sequence length="372" mass="39461">MRALVLNTVDKSTTVQDVSEPEPGPKEILVRVRAVALNHVDFMNAIRPMAAQEKRVLGSDFAGEVAQVGKDLVGFDDPRAKIGVRVSGFVQGASSVNDRPGAFAEYVAIDYDLTWNIPDKVSFEEAASVSLGAVTAAQGVFERLQLPSPFSETGVSEQRSTREDEPISVFIYGASSSVGLYAAQLVRLSGKTSGRKIRLIGAASPSKHALLDRRQFAAGGEGAQYAIDAISQGSTVEETDSVIKSGGKFAIFRAPAAGNFDIAKLKTKPIFGAVWEALGVEVQYHGGVTIPANTKARAFGAALYKYLGSGVESGQIKLYPNPIRVMPGGLEKIPSDGFALLSGSFKPVKQDQKDTTGHLGPISGEKIIYVVS</sequence>
<protein>
    <recommendedName>
        <fullName evidence="3">Enoyl reductase (ER) domain-containing protein</fullName>
    </recommendedName>
</protein>
<dbReference type="InterPro" id="IPR047122">
    <property type="entry name" value="Trans-enoyl_RdTase-like"/>
</dbReference>
<comment type="similarity">
    <text evidence="1">Belongs to the zinc-containing alcohol dehydrogenase family.</text>
</comment>
<dbReference type="GO" id="GO:0016651">
    <property type="term" value="F:oxidoreductase activity, acting on NAD(P)H"/>
    <property type="evidence" value="ECO:0007669"/>
    <property type="project" value="InterPro"/>
</dbReference>
<dbReference type="PANTHER" id="PTHR45348">
    <property type="entry name" value="HYPOTHETICAL OXIDOREDUCTASE (EUROFUNG)"/>
    <property type="match status" value="1"/>
</dbReference>
<dbReference type="Pfam" id="PF08240">
    <property type="entry name" value="ADH_N"/>
    <property type="match status" value="1"/>
</dbReference>
<dbReference type="SUPFAM" id="SSF50129">
    <property type="entry name" value="GroES-like"/>
    <property type="match status" value="1"/>
</dbReference>
<organism evidence="4">
    <name type="scientific">Bionectria ochroleuca</name>
    <name type="common">Gliocladium roseum</name>
    <dbReference type="NCBI Taxonomy" id="29856"/>
    <lineage>
        <taxon>Eukaryota</taxon>
        <taxon>Fungi</taxon>
        <taxon>Dikarya</taxon>
        <taxon>Ascomycota</taxon>
        <taxon>Pezizomycotina</taxon>
        <taxon>Sordariomycetes</taxon>
        <taxon>Hypocreomycetidae</taxon>
        <taxon>Hypocreales</taxon>
        <taxon>Bionectriaceae</taxon>
        <taxon>Clonostachys</taxon>
    </lineage>
</organism>
<evidence type="ECO:0000256" key="1">
    <source>
        <dbReference type="ARBA" id="ARBA00008072"/>
    </source>
</evidence>
<dbReference type="InterPro" id="IPR020843">
    <property type="entry name" value="ER"/>
</dbReference>
<reference evidence="4" key="1">
    <citation type="submission" date="2015-01" db="EMBL/GenBank/DDBJ databases">
        <authorList>
            <person name="Durling Mikael"/>
        </authorList>
    </citation>
    <scope>NUCLEOTIDE SEQUENCE</scope>
</reference>
<accession>A0A0B7K475</accession>
<dbReference type="PANTHER" id="PTHR45348:SF7">
    <property type="entry name" value="ZINC BINDING OXIDOREDUCTASE, PUTATIVE-RELATED"/>
    <property type="match status" value="1"/>
</dbReference>
<name>A0A0B7K475_BIOOC</name>
<dbReference type="InterPro" id="IPR011032">
    <property type="entry name" value="GroES-like_sf"/>
</dbReference>
<dbReference type="AlphaFoldDB" id="A0A0B7K475"/>
<dbReference type="InterPro" id="IPR013154">
    <property type="entry name" value="ADH-like_N"/>
</dbReference>
<evidence type="ECO:0000313" key="4">
    <source>
        <dbReference type="EMBL" id="CEO50347.1"/>
    </source>
</evidence>
<dbReference type="Gene3D" id="3.90.180.10">
    <property type="entry name" value="Medium-chain alcohol dehydrogenases, catalytic domain"/>
    <property type="match status" value="1"/>
</dbReference>